<name>A0A1I5MVL4_9HYPH</name>
<dbReference type="RefSeq" id="WP_139229369.1">
    <property type="nucleotide sequence ID" value="NZ_FOVR01000023.1"/>
</dbReference>
<keyword evidence="3" id="KW-1185">Reference proteome</keyword>
<proteinExistence type="predicted"/>
<evidence type="ECO:0000313" key="2">
    <source>
        <dbReference type="EMBL" id="SFP13061.1"/>
    </source>
</evidence>
<dbReference type="EMBL" id="FOVR01000023">
    <property type="protein sequence ID" value="SFP13061.1"/>
    <property type="molecule type" value="Genomic_DNA"/>
</dbReference>
<dbReference type="STRING" id="655353.SAMN04488056_12330"/>
<feature type="region of interest" description="Disordered" evidence="1">
    <location>
        <begin position="236"/>
        <end position="255"/>
    </location>
</feature>
<reference evidence="2 3" key="1">
    <citation type="submission" date="2016-10" db="EMBL/GenBank/DDBJ databases">
        <authorList>
            <person name="de Groot N.N."/>
        </authorList>
    </citation>
    <scope>NUCLEOTIDE SEQUENCE [LARGE SCALE GENOMIC DNA]</scope>
    <source>
        <strain evidence="2 3">CGMCC 1.9157</strain>
    </source>
</reference>
<dbReference type="AlphaFoldDB" id="A0A1I5MVL4"/>
<dbReference type="Proteomes" id="UP000199236">
    <property type="component" value="Unassembled WGS sequence"/>
</dbReference>
<feature type="compositionally biased region" description="Basic and acidic residues" evidence="1">
    <location>
        <begin position="236"/>
        <end position="246"/>
    </location>
</feature>
<dbReference type="OrthoDB" id="8368083at2"/>
<organism evidence="2 3">
    <name type="scientific">Cohaesibacter marisflavi</name>
    <dbReference type="NCBI Taxonomy" id="655353"/>
    <lineage>
        <taxon>Bacteria</taxon>
        <taxon>Pseudomonadati</taxon>
        <taxon>Pseudomonadota</taxon>
        <taxon>Alphaproteobacteria</taxon>
        <taxon>Hyphomicrobiales</taxon>
        <taxon>Cohaesibacteraceae</taxon>
    </lineage>
</organism>
<gene>
    <name evidence="2" type="ORF">SAMN04488056_12330</name>
</gene>
<evidence type="ECO:0000313" key="3">
    <source>
        <dbReference type="Proteomes" id="UP000199236"/>
    </source>
</evidence>
<feature type="compositionally biased region" description="Basic and acidic residues" evidence="1">
    <location>
        <begin position="49"/>
        <end position="62"/>
    </location>
</feature>
<sequence length="271" mass="28893">MFNRYRTFWPLIAFDAEDGTGSGEEQQQPGAADEGTNEGGEQDTGSELYRPEGLDESFHGETDRETIDKLMAGIKDAKPILPEDVSGYEFTPSEGLQGFFGDKDDPLMNSAKAAALKNGIPPDVLQNFINDTFGDPVSQGVIAPPFNPKAEIDGLAKMLGGDAKVAEKAINDAEAIAGNLAKTMGLPEAAAGFFEGMAETGSGVMVIRAIQKMASEKGIPLGGQDAGATTHFSKETLKKMGADPRIDPQSTKYDPEVRKKYDASYQALYGN</sequence>
<feature type="region of interest" description="Disordered" evidence="1">
    <location>
        <begin position="16"/>
        <end position="62"/>
    </location>
</feature>
<accession>A0A1I5MVL4</accession>
<evidence type="ECO:0000256" key="1">
    <source>
        <dbReference type="SAM" id="MobiDB-lite"/>
    </source>
</evidence>
<protein>
    <submittedName>
        <fullName evidence="2">Uncharacterized protein</fullName>
    </submittedName>
</protein>